<protein>
    <submittedName>
        <fullName evidence="2">CN hydrolase domain-containing protein</fullName>
    </submittedName>
</protein>
<evidence type="ECO:0000313" key="2">
    <source>
        <dbReference type="WBParaSite" id="RSKR_0000929900.1"/>
    </source>
</evidence>
<name>A0AC35U9J0_9BILA</name>
<reference evidence="2" key="1">
    <citation type="submission" date="2016-11" db="UniProtKB">
        <authorList>
            <consortium name="WormBaseParasite"/>
        </authorList>
    </citation>
    <scope>IDENTIFICATION</scope>
    <source>
        <strain evidence="2">KR3021</strain>
    </source>
</reference>
<evidence type="ECO:0000313" key="1">
    <source>
        <dbReference type="Proteomes" id="UP000095286"/>
    </source>
</evidence>
<dbReference type="WBParaSite" id="RSKR_0000929900.1">
    <property type="protein sequence ID" value="RSKR_0000929900.1"/>
    <property type="gene ID" value="RSKR_0000929900"/>
</dbReference>
<proteinExistence type="predicted"/>
<organism evidence="1 2">
    <name type="scientific">Rhabditophanes sp. KR3021</name>
    <dbReference type="NCBI Taxonomy" id="114890"/>
    <lineage>
        <taxon>Eukaryota</taxon>
        <taxon>Metazoa</taxon>
        <taxon>Ecdysozoa</taxon>
        <taxon>Nematoda</taxon>
        <taxon>Chromadorea</taxon>
        <taxon>Rhabditida</taxon>
        <taxon>Tylenchina</taxon>
        <taxon>Panagrolaimomorpha</taxon>
        <taxon>Strongyloidoidea</taxon>
        <taxon>Alloionematidae</taxon>
        <taxon>Rhabditophanes</taxon>
    </lineage>
</organism>
<accession>A0AC35U9J0</accession>
<dbReference type="Proteomes" id="UP000095286">
    <property type="component" value="Unplaced"/>
</dbReference>
<sequence length="298" mass="32405">MSTQVVKVALVQDGTIIYDTPATLIKVEELVKKAASNGAQLVLFPESFVGGYPKGLNFGVSLGSRTEEGRSEFARYFSASIAYDSEQSETLAKIALQYKIYLVIGVVERDGATLYCSVFYYGPDGAKLGKHRKLIPTALERVVWGNGDGSTMEVVSSEVGKFGALICWENYMPLGIQLYLAPTVDDRDVWLSTMKTIALEGRCFVLSACQFLKGNNFPAGHPSTLDGDKILIRGGSCAVSPLGTVLVEPTFGVEGIFYAECDLAEIIKGKFDLDTVGHYSRPDIFQLIVNDKPQNGIQ</sequence>